<gene>
    <name evidence="3" type="ORF">J40TS1_30420</name>
</gene>
<accession>A0A919YPQ9</accession>
<keyword evidence="1" id="KW-1133">Transmembrane helix</keyword>
<reference evidence="3" key="1">
    <citation type="submission" date="2021-03" db="EMBL/GenBank/DDBJ databases">
        <title>Antimicrobial resistance genes in bacteria isolated from Japanese honey, and their potential for conferring macrolide and lincosamide resistance in the American foulbrood pathogen Paenibacillus larvae.</title>
        <authorList>
            <person name="Okamoto M."/>
            <person name="Kumagai M."/>
            <person name="Kanamori H."/>
            <person name="Takamatsu D."/>
        </authorList>
    </citation>
    <scope>NUCLEOTIDE SEQUENCE</scope>
    <source>
        <strain evidence="3">J40TS1</strain>
    </source>
</reference>
<keyword evidence="3" id="KW-0378">Hydrolase</keyword>
<protein>
    <submittedName>
        <fullName evidence="3">Alpha/beta hydrolase</fullName>
    </submittedName>
</protein>
<proteinExistence type="predicted"/>
<evidence type="ECO:0000313" key="3">
    <source>
        <dbReference type="EMBL" id="GIP17400.1"/>
    </source>
</evidence>
<name>A0A919YPQ9_9BACL</name>
<dbReference type="Gene3D" id="3.40.50.1820">
    <property type="entry name" value="alpha/beta hydrolase"/>
    <property type="match status" value="1"/>
</dbReference>
<organism evidence="3 4">
    <name type="scientific">Paenibacillus montaniterrae</name>
    <dbReference type="NCBI Taxonomy" id="429341"/>
    <lineage>
        <taxon>Bacteria</taxon>
        <taxon>Bacillati</taxon>
        <taxon>Bacillota</taxon>
        <taxon>Bacilli</taxon>
        <taxon>Bacillales</taxon>
        <taxon>Paenibacillaceae</taxon>
        <taxon>Paenibacillus</taxon>
    </lineage>
</organism>
<dbReference type="EMBL" id="BOSE01000005">
    <property type="protein sequence ID" value="GIP17400.1"/>
    <property type="molecule type" value="Genomic_DNA"/>
</dbReference>
<keyword evidence="1" id="KW-0812">Transmembrane</keyword>
<dbReference type="InterPro" id="IPR029059">
    <property type="entry name" value="AB_hydrolase_5"/>
</dbReference>
<dbReference type="SUPFAM" id="SSF53474">
    <property type="entry name" value="alpha/beta-Hydrolases"/>
    <property type="match status" value="1"/>
</dbReference>
<feature type="domain" description="Alpha/beta hydrolase fold-5" evidence="2">
    <location>
        <begin position="76"/>
        <end position="238"/>
    </location>
</feature>
<evidence type="ECO:0000313" key="4">
    <source>
        <dbReference type="Proteomes" id="UP000683139"/>
    </source>
</evidence>
<evidence type="ECO:0000259" key="2">
    <source>
        <dbReference type="Pfam" id="PF12695"/>
    </source>
</evidence>
<dbReference type="Pfam" id="PF12695">
    <property type="entry name" value="Abhydrolase_5"/>
    <property type="match status" value="1"/>
</dbReference>
<dbReference type="GO" id="GO:0016787">
    <property type="term" value="F:hydrolase activity"/>
    <property type="evidence" value="ECO:0007669"/>
    <property type="project" value="UniProtKB-KW"/>
</dbReference>
<comment type="caution">
    <text evidence="3">The sequence shown here is derived from an EMBL/GenBank/DDBJ whole genome shotgun (WGS) entry which is preliminary data.</text>
</comment>
<keyword evidence="1" id="KW-0472">Membrane</keyword>
<feature type="transmembrane region" description="Helical" evidence="1">
    <location>
        <begin position="12"/>
        <end position="32"/>
    </location>
</feature>
<dbReference type="AlphaFoldDB" id="A0A919YPQ9"/>
<evidence type="ECO:0000256" key="1">
    <source>
        <dbReference type="SAM" id="Phobius"/>
    </source>
</evidence>
<dbReference type="InterPro" id="IPR029058">
    <property type="entry name" value="AB_hydrolase_fold"/>
</dbReference>
<dbReference type="Proteomes" id="UP000683139">
    <property type="component" value="Unassembled WGS sequence"/>
</dbReference>
<dbReference type="RefSeq" id="WP_213516667.1">
    <property type="nucleotide sequence ID" value="NZ_BOSE01000005.1"/>
</dbReference>
<keyword evidence="4" id="KW-1185">Reference proteome</keyword>
<sequence length="257" mass="28011">MTEAVKKRKWPKIVAWTGIILVLLVVAMLVYLKSATYAPSAEAEAAFQSDNKVTITEVKDGFKFEPEGVEIIQPNIIFYPGGLVEPESYSTFARALAELGHRVYIAKMPFNLAMFGQNKAQSFINEYPDEAFVIGGHSLGGAFAARFASENADVLKGVFFLASYADEGGSLKDSGLSILQITGTDDGVLNQEVWEESKANLPAETVFVRIDGGNHGQFGSYGMQKGDNEPEIEERQQLESVVAAMQNWISELGVGNN</sequence>